<dbReference type="SUPFAM" id="SSF53474">
    <property type="entry name" value="alpha/beta-Hydrolases"/>
    <property type="match status" value="1"/>
</dbReference>
<dbReference type="PANTHER" id="PTHR43358:SF4">
    <property type="entry name" value="ALPHA_BETA HYDROLASE FOLD-1 DOMAIN-CONTAINING PROTEIN"/>
    <property type="match status" value="1"/>
</dbReference>
<dbReference type="KEGG" id="lpav:PLANPX_4419"/>
<evidence type="ECO:0000313" key="4">
    <source>
        <dbReference type="Proteomes" id="UP000326837"/>
    </source>
</evidence>
<keyword evidence="4" id="KW-1185">Reference proteome</keyword>
<dbReference type="InterPro" id="IPR052920">
    <property type="entry name" value="DNA-binding_regulatory"/>
</dbReference>
<dbReference type="EMBL" id="AP021861">
    <property type="protein sequence ID" value="BBO34807.1"/>
    <property type="molecule type" value="Genomic_DNA"/>
</dbReference>
<gene>
    <name evidence="3" type="ORF">PLANPX_4419</name>
</gene>
<protein>
    <recommendedName>
        <fullName evidence="2">AB hydrolase-1 domain-containing protein</fullName>
    </recommendedName>
</protein>
<feature type="domain" description="AB hydrolase-1" evidence="2">
    <location>
        <begin position="59"/>
        <end position="256"/>
    </location>
</feature>
<dbReference type="AlphaFoldDB" id="A0A5K7XFJ1"/>
<dbReference type="PANTHER" id="PTHR43358">
    <property type="entry name" value="ALPHA/BETA-HYDROLASE"/>
    <property type="match status" value="1"/>
</dbReference>
<dbReference type="Pfam" id="PF12697">
    <property type="entry name" value="Abhydrolase_6"/>
    <property type="match status" value="1"/>
</dbReference>
<name>A0A5K7XFJ1_9BACT</name>
<dbReference type="RefSeq" id="WP_172992189.1">
    <property type="nucleotide sequence ID" value="NZ_AP021861.1"/>
</dbReference>
<evidence type="ECO:0000256" key="1">
    <source>
        <dbReference type="SAM" id="SignalP"/>
    </source>
</evidence>
<organism evidence="3 4">
    <name type="scientific">Lacipirellula parvula</name>
    <dbReference type="NCBI Taxonomy" id="2650471"/>
    <lineage>
        <taxon>Bacteria</taxon>
        <taxon>Pseudomonadati</taxon>
        <taxon>Planctomycetota</taxon>
        <taxon>Planctomycetia</taxon>
        <taxon>Pirellulales</taxon>
        <taxon>Lacipirellulaceae</taxon>
        <taxon>Lacipirellula</taxon>
    </lineage>
</organism>
<sequence length="275" mass="29479">MGTLATAWFLGGSLLASANAIVGSPPAELPFETLPLTTARQTPVAAWYLAAPNSTATVILLHPIRGSRLTMLSRAKLLYQHGFDVLLIDMQAHGETPGEKITLGYLESADAVAAVAYVRSRIPGHRVGVVGRSLGGAAALLASPLGIDALVLESVYPTIEEAIYDRLRMRLGPFAGVAAPLLLCQVEPRLGIACSTLRPIDHIAAVGCPVLIMSGTKDEHTTIAETRRLYQTAVEPKRLVEFPDAAHVDLFAADPALYEESVLRFLRRWLETGPN</sequence>
<reference evidence="4" key="1">
    <citation type="submission" date="2019-10" db="EMBL/GenBank/DDBJ databases">
        <title>Lacipirellula parvula gen. nov., sp. nov., representing a lineage of planctomycetes widespread in freshwater anoxic habitats, and description of the family Lacipirellulaceae.</title>
        <authorList>
            <person name="Dedysh S.N."/>
            <person name="Kulichevskaya I.S."/>
            <person name="Beletsky A.V."/>
            <person name="Rakitin A.L."/>
            <person name="Mardanov A.V."/>
            <person name="Ivanova A.A."/>
            <person name="Saltykova V.X."/>
            <person name="Rijpstra W.I.C."/>
            <person name="Sinninghe Damste J.S."/>
            <person name="Ravin N.V."/>
        </authorList>
    </citation>
    <scope>NUCLEOTIDE SEQUENCE [LARGE SCALE GENOMIC DNA]</scope>
    <source>
        <strain evidence="4">PX69</strain>
    </source>
</reference>
<keyword evidence="1" id="KW-0732">Signal</keyword>
<accession>A0A5K7XFJ1</accession>
<evidence type="ECO:0000313" key="3">
    <source>
        <dbReference type="EMBL" id="BBO34807.1"/>
    </source>
</evidence>
<feature type="signal peptide" evidence="1">
    <location>
        <begin position="1"/>
        <end position="18"/>
    </location>
</feature>
<dbReference type="InterPro" id="IPR000073">
    <property type="entry name" value="AB_hydrolase_1"/>
</dbReference>
<dbReference type="Proteomes" id="UP000326837">
    <property type="component" value="Chromosome"/>
</dbReference>
<dbReference type="InterPro" id="IPR029058">
    <property type="entry name" value="AB_hydrolase_fold"/>
</dbReference>
<dbReference type="Gene3D" id="3.40.50.1820">
    <property type="entry name" value="alpha/beta hydrolase"/>
    <property type="match status" value="1"/>
</dbReference>
<evidence type="ECO:0000259" key="2">
    <source>
        <dbReference type="Pfam" id="PF12697"/>
    </source>
</evidence>
<proteinExistence type="predicted"/>
<feature type="chain" id="PRO_5024812513" description="AB hydrolase-1 domain-containing protein" evidence="1">
    <location>
        <begin position="19"/>
        <end position="275"/>
    </location>
</feature>